<accession>A0A1H6E6R1</accession>
<name>A0A1H6E6R1_9PSEU</name>
<dbReference type="Proteomes" id="UP000236729">
    <property type="component" value="Unassembled WGS sequence"/>
</dbReference>
<dbReference type="EMBL" id="FOME01000004">
    <property type="protein sequence ID" value="SFD41578.1"/>
    <property type="molecule type" value="Genomic_DNA"/>
</dbReference>
<dbReference type="AlphaFoldDB" id="A0A1H6E6R1"/>
<reference evidence="1" key="1">
    <citation type="submission" date="2016-10" db="EMBL/GenBank/DDBJ databases">
        <authorList>
            <person name="de Groot N.N."/>
        </authorList>
    </citation>
    <scope>NUCLEOTIDE SEQUENCE [LARGE SCALE GENOMIC DNA]</scope>
    <source>
        <strain evidence="1">ATCC 20501</strain>
    </source>
</reference>
<dbReference type="EMBL" id="FNVB01000009">
    <property type="protein sequence ID" value="SEG92951.1"/>
    <property type="molecule type" value="Genomic_DNA"/>
</dbReference>
<gene>
    <name evidence="1" type="ORF">SAMN02982929_05698</name>
    <name evidence="2" type="ORF">SAMN05216506_104227</name>
</gene>
<dbReference type="Proteomes" id="UP000199690">
    <property type="component" value="Unassembled WGS sequence"/>
</dbReference>
<evidence type="ECO:0000313" key="2">
    <source>
        <dbReference type="EMBL" id="SFD41578.1"/>
    </source>
</evidence>
<evidence type="ECO:0000313" key="1">
    <source>
        <dbReference type="EMBL" id="SEG92951.1"/>
    </source>
</evidence>
<proteinExistence type="predicted"/>
<evidence type="ECO:0000313" key="4">
    <source>
        <dbReference type="Proteomes" id="UP000236729"/>
    </source>
</evidence>
<organism evidence="1 4">
    <name type="scientific">Saccharopolyspora kobensis</name>
    <dbReference type="NCBI Taxonomy" id="146035"/>
    <lineage>
        <taxon>Bacteria</taxon>
        <taxon>Bacillati</taxon>
        <taxon>Actinomycetota</taxon>
        <taxon>Actinomycetes</taxon>
        <taxon>Pseudonocardiales</taxon>
        <taxon>Pseudonocardiaceae</taxon>
        <taxon>Saccharopolyspora</taxon>
    </lineage>
</organism>
<keyword evidence="3" id="KW-1185">Reference proteome</keyword>
<sequence>MAASRERRVIPQPHLIARVRPEFARGERDMCCHFFPLPAQGVVPEVLRAYCGFDIHPGEAESLEEPAGMPCLGCLMAAVLP</sequence>
<reference evidence="3 4" key="2">
    <citation type="submission" date="2016-10" db="EMBL/GenBank/DDBJ databases">
        <authorList>
            <person name="Varghese N."/>
            <person name="Submissions S."/>
        </authorList>
    </citation>
    <scope>NUCLEOTIDE SEQUENCE [LARGE SCALE GENOMIC DNA]</scope>
    <source>
        <strain evidence="4">ATCC 20501</strain>
        <strain evidence="2 3">CGMCC 4.3529</strain>
    </source>
</reference>
<evidence type="ECO:0000313" key="3">
    <source>
        <dbReference type="Proteomes" id="UP000199690"/>
    </source>
</evidence>
<protein>
    <submittedName>
        <fullName evidence="1">Uncharacterized protein</fullName>
    </submittedName>
</protein>
<accession>A0A1I1SAC8</accession>
<dbReference type="RefSeq" id="WP_235863486.1">
    <property type="nucleotide sequence ID" value="NZ_FNVB01000009.1"/>
</dbReference>